<accession>A0ABW6CV53</accession>
<proteinExistence type="predicted"/>
<reference evidence="2 3" key="1">
    <citation type="submission" date="2024-03" db="EMBL/GenBank/DDBJ databases">
        <title>Aquirufa genome sequencing.</title>
        <authorList>
            <person name="Pitt A."/>
            <person name="Hahn M.W."/>
        </authorList>
    </citation>
    <scope>NUCLEOTIDE SEQUENCE [LARGE SCALE GENOMIC DNA]</scope>
    <source>
        <strain evidence="2 3">PLAD-142S6K</strain>
    </source>
</reference>
<feature type="signal peptide" evidence="1">
    <location>
        <begin position="1"/>
        <end position="18"/>
    </location>
</feature>
<dbReference type="InterPro" id="IPR026950">
    <property type="entry name" value="Caps_assemb_Wzi"/>
</dbReference>
<keyword evidence="1" id="KW-0732">Signal</keyword>
<feature type="chain" id="PRO_5046482206" evidence="1">
    <location>
        <begin position="19"/>
        <end position="479"/>
    </location>
</feature>
<evidence type="ECO:0000256" key="1">
    <source>
        <dbReference type="SAM" id="SignalP"/>
    </source>
</evidence>
<organism evidence="2 3">
    <name type="scientific">Aquirufa echingensis</name>
    <dbReference type="NCBI Taxonomy" id="3096516"/>
    <lineage>
        <taxon>Bacteria</taxon>
        <taxon>Pseudomonadati</taxon>
        <taxon>Bacteroidota</taxon>
        <taxon>Cytophagia</taxon>
        <taxon>Cytophagales</taxon>
        <taxon>Flectobacillaceae</taxon>
        <taxon>Aquirufa</taxon>
    </lineage>
</organism>
<dbReference type="Gene3D" id="2.40.160.130">
    <property type="entry name" value="Capsule assembly protein Wzi"/>
    <property type="match status" value="1"/>
</dbReference>
<dbReference type="RefSeq" id="WP_377974353.1">
    <property type="nucleotide sequence ID" value="NZ_JBBKYA010000001.1"/>
</dbReference>
<gene>
    <name evidence="2" type="ORF">SKC38_01095</name>
</gene>
<dbReference type="Pfam" id="PF14052">
    <property type="entry name" value="Caps_assemb_Wzi"/>
    <property type="match status" value="1"/>
</dbReference>
<protein>
    <submittedName>
        <fullName evidence="2">Capsule assembly Wzi family protein</fullName>
    </submittedName>
</protein>
<evidence type="ECO:0000313" key="2">
    <source>
        <dbReference type="EMBL" id="MFD3274820.1"/>
    </source>
</evidence>
<sequence>MRLCAFIFVLLLAFGAQAQEKKEPSIELGMGLTSGTYTPFWLRANQYGAVPTKESYATAGVSFGDFFKVNKRTSWGYGVKALVNLTETKADVLLQEAYLKGKFGIFELQAGRKKQIQGLGDSTLSSGSYIWSGNALPMPMINLVVNDYWAPKFINGVVGFKGNYAHGWFENQRSDVADFYLHQKSFYGRLGKPNWLFKFYGGFNHQVQWGGTLKYADPYNIAARNGKIVTGLKEYIYMITGQSMNVVGGDTATYGVNDGWNRLGNHLGSVDIGMEIDWKKAKVFFYRQSIYEDGSLYYGNNITDGLHGIAFTRKADQGILKLVVEYFNATSQGGSGGAGNIGILRGQDNYQNNSVYRDGWTYMGHGIGTPLMTLDSETDLSPGNAVYFDNSRVETFYVAASGKWGENEILIRGSLSNAIGSYGNEYTNALKQVSVGVQWQRPVQLMGYDAHLKASLGADKGLWKPDVIGGNVSLVLPLN</sequence>
<dbReference type="Proteomes" id="UP001598114">
    <property type="component" value="Unassembled WGS sequence"/>
</dbReference>
<comment type="caution">
    <text evidence="2">The sequence shown here is derived from an EMBL/GenBank/DDBJ whole genome shotgun (WGS) entry which is preliminary data.</text>
</comment>
<dbReference type="EMBL" id="JBBKYA010000001">
    <property type="protein sequence ID" value="MFD3274820.1"/>
    <property type="molecule type" value="Genomic_DNA"/>
</dbReference>
<keyword evidence="3" id="KW-1185">Reference proteome</keyword>
<name>A0ABW6CV53_9BACT</name>
<evidence type="ECO:0000313" key="3">
    <source>
        <dbReference type="Proteomes" id="UP001598114"/>
    </source>
</evidence>
<dbReference type="InterPro" id="IPR038636">
    <property type="entry name" value="Wzi_sf"/>
</dbReference>